<dbReference type="CDD" id="cd17546">
    <property type="entry name" value="REC_hyHK_CKI1_RcsC-like"/>
    <property type="match status" value="1"/>
</dbReference>
<dbReference type="GO" id="GO:0005886">
    <property type="term" value="C:plasma membrane"/>
    <property type="evidence" value="ECO:0007669"/>
    <property type="project" value="UniProtKB-SubCell"/>
</dbReference>
<comment type="caution">
    <text evidence="8">The sequence shown here is derived from an EMBL/GenBank/DDBJ whole genome shotgun (WGS) entry which is preliminary data.</text>
</comment>
<dbReference type="Pfam" id="PF01627">
    <property type="entry name" value="Hpt"/>
    <property type="match status" value="1"/>
</dbReference>
<dbReference type="Gene3D" id="1.20.120.160">
    <property type="entry name" value="HPT domain"/>
    <property type="match status" value="1"/>
</dbReference>
<dbReference type="SUPFAM" id="SSF52172">
    <property type="entry name" value="CheY-like"/>
    <property type="match status" value="1"/>
</dbReference>
<dbReference type="InterPro" id="IPR001789">
    <property type="entry name" value="Sig_transdc_resp-reg_receiver"/>
</dbReference>
<dbReference type="InterPro" id="IPR008207">
    <property type="entry name" value="Sig_transdc_His_kin_Hpt_dom"/>
</dbReference>
<feature type="modified residue" description="Phosphohistidine" evidence="3">
    <location>
        <position position="221"/>
    </location>
</feature>
<accession>A0A8J7M5C9</accession>
<feature type="modified residue" description="4-aspartylphosphate" evidence="4">
    <location>
        <position position="55"/>
    </location>
</feature>
<feature type="region of interest" description="Disordered" evidence="5">
    <location>
        <begin position="127"/>
        <end position="160"/>
    </location>
</feature>
<dbReference type="PROSITE" id="PS50110">
    <property type="entry name" value="RESPONSE_REGULATORY"/>
    <property type="match status" value="1"/>
</dbReference>
<dbReference type="GO" id="GO:0005524">
    <property type="term" value="F:ATP binding"/>
    <property type="evidence" value="ECO:0007669"/>
    <property type="project" value="UniProtKB-KW"/>
</dbReference>
<dbReference type="GO" id="GO:0000160">
    <property type="term" value="P:phosphorelay signal transduction system"/>
    <property type="evidence" value="ECO:0007669"/>
    <property type="project" value="UniProtKB-KW"/>
</dbReference>
<evidence type="ECO:0000313" key="8">
    <source>
        <dbReference type="EMBL" id="MBK0398558.1"/>
    </source>
</evidence>
<keyword evidence="9" id="KW-1185">Reference proteome</keyword>
<organism evidence="8 9">
    <name type="scientific">Thermohalobaculum xanthum</name>
    <dbReference type="NCBI Taxonomy" id="2753746"/>
    <lineage>
        <taxon>Bacteria</taxon>
        <taxon>Pseudomonadati</taxon>
        <taxon>Pseudomonadota</taxon>
        <taxon>Alphaproteobacteria</taxon>
        <taxon>Rhodobacterales</taxon>
        <taxon>Paracoccaceae</taxon>
        <taxon>Thermohalobaculum</taxon>
    </lineage>
</organism>
<evidence type="ECO:0000259" key="7">
    <source>
        <dbReference type="PROSITE" id="PS50894"/>
    </source>
</evidence>
<dbReference type="InterPro" id="IPR011006">
    <property type="entry name" value="CheY-like_superfamily"/>
</dbReference>
<evidence type="ECO:0000256" key="5">
    <source>
        <dbReference type="SAM" id="MobiDB-lite"/>
    </source>
</evidence>
<evidence type="ECO:0000256" key="1">
    <source>
        <dbReference type="ARBA" id="ARBA00022553"/>
    </source>
</evidence>
<proteinExistence type="predicted"/>
<dbReference type="InterPro" id="IPR036641">
    <property type="entry name" value="HPT_dom_sf"/>
</dbReference>
<gene>
    <name evidence="8" type="ORF">H0I76_05115</name>
</gene>
<dbReference type="EMBL" id="JAEHHL010000002">
    <property type="protein sequence ID" value="MBK0398558.1"/>
    <property type="molecule type" value="Genomic_DNA"/>
</dbReference>
<dbReference type="Proteomes" id="UP000655420">
    <property type="component" value="Unassembled WGS sequence"/>
</dbReference>
<dbReference type="RefSeq" id="WP_200607926.1">
    <property type="nucleotide sequence ID" value="NZ_JAEHHL010000002.1"/>
</dbReference>
<feature type="compositionally biased region" description="Low complexity" evidence="5">
    <location>
        <begin position="150"/>
        <end position="160"/>
    </location>
</feature>
<evidence type="ECO:0000313" key="9">
    <source>
        <dbReference type="Proteomes" id="UP000655420"/>
    </source>
</evidence>
<evidence type="ECO:0000256" key="4">
    <source>
        <dbReference type="PROSITE-ProRule" id="PRU00169"/>
    </source>
</evidence>
<dbReference type="PROSITE" id="PS50894">
    <property type="entry name" value="HPT"/>
    <property type="match status" value="1"/>
</dbReference>
<dbReference type="SUPFAM" id="SSF47226">
    <property type="entry name" value="Histidine-containing phosphotransfer domain, HPT domain"/>
    <property type="match status" value="1"/>
</dbReference>
<keyword evidence="2" id="KW-0902">Two-component regulatory system</keyword>
<dbReference type="Pfam" id="PF00072">
    <property type="entry name" value="Response_reg"/>
    <property type="match status" value="1"/>
</dbReference>
<dbReference type="AlphaFoldDB" id="A0A8J7M5C9"/>
<dbReference type="Gene3D" id="3.40.50.2300">
    <property type="match status" value="1"/>
</dbReference>
<feature type="domain" description="HPt" evidence="7">
    <location>
        <begin position="182"/>
        <end position="278"/>
    </location>
</feature>
<feature type="domain" description="Response regulatory" evidence="6">
    <location>
        <begin position="6"/>
        <end position="123"/>
    </location>
</feature>
<reference evidence="8" key="1">
    <citation type="submission" date="2020-12" db="EMBL/GenBank/DDBJ databases">
        <title>Bacterial taxonomy.</title>
        <authorList>
            <person name="Pan X."/>
        </authorList>
    </citation>
    <scope>NUCLEOTIDE SEQUENCE</scope>
    <source>
        <strain evidence="8">M0105</strain>
    </source>
</reference>
<dbReference type="SMART" id="SM00448">
    <property type="entry name" value="REC"/>
    <property type="match status" value="1"/>
</dbReference>
<evidence type="ECO:0000259" key="6">
    <source>
        <dbReference type="PROSITE" id="PS50110"/>
    </source>
</evidence>
<evidence type="ECO:0000256" key="2">
    <source>
        <dbReference type="ARBA" id="ARBA00023012"/>
    </source>
</evidence>
<sequence>MLDGLRILLAEDNPTNQMVAVQMLETLGAHVTIASDGEEALEILKASNFDIILIDIEMPRKNGIEVVRELRAPWSRHSDVPVIALTAYVMREHRQAIDAAGADGVIAKPIISITEFGKQILAFAGPKLRQRGERPGSGAPGGNDRRAPDAPDAAGSGAGLDAATTAPVIDTETLAMLGQAVGPDALAEILDKAQADLKDAAVMLSRGLAEDDDAAIRGALHILTGLAGSVGAGQLDEAARALQNAVTAGDAAQVSMLGGGMPSVIDAALRGLESARAL</sequence>
<protein>
    <submittedName>
        <fullName evidence="8">Response regulator</fullName>
    </submittedName>
</protein>
<evidence type="ECO:0000256" key="3">
    <source>
        <dbReference type="PROSITE-ProRule" id="PRU00110"/>
    </source>
</evidence>
<dbReference type="PANTHER" id="PTHR45339">
    <property type="entry name" value="HYBRID SIGNAL TRANSDUCTION HISTIDINE KINASE J"/>
    <property type="match status" value="1"/>
</dbReference>
<dbReference type="GO" id="GO:0004672">
    <property type="term" value="F:protein kinase activity"/>
    <property type="evidence" value="ECO:0007669"/>
    <property type="project" value="UniProtKB-ARBA"/>
</dbReference>
<keyword evidence="1 4" id="KW-0597">Phosphoprotein</keyword>
<dbReference type="PANTHER" id="PTHR45339:SF3">
    <property type="entry name" value="HISTIDINE KINASE"/>
    <property type="match status" value="1"/>
</dbReference>
<name>A0A8J7M5C9_9RHOB</name>